<dbReference type="PANTHER" id="PTHR14226:SF57">
    <property type="entry name" value="BLR7027 PROTEIN"/>
    <property type="match status" value="1"/>
</dbReference>
<evidence type="ECO:0000256" key="3">
    <source>
        <dbReference type="ARBA" id="ARBA00023098"/>
    </source>
</evidence>
<feature type="short sequence motif" description="GXGXXG" evidence="4">
    <location>
        <begin position="15"/>
        <end position="20"/>
    </location>
</feature>
<dbReference type="Proteomes" id="UP001317629">
    <property type="component" value="Chromosome"/>
</dbReference>
<feature type="active site" description="Proton acceptor" evidence="4">
    <location>
        <position position="202"/>
    </location>
</feature>
<dbReference type="InterPro" id="IPR021095">
    <property type="entry name" value="DUF3734"/>
</dbReference>
<dbReference type="CDD" id="cd07209">
    <property type="entry name" value="Pat_hypo_Ecoli_Z1214_like"/>
    <property type="match status" value="1"/>
</dbReference>
<feature type="domain" description="PNPLA" evidence="5">
    <location>
        <begin position="11"/>
        <end position="215"/>
    </location>
</feature>
<dbReference type="Pfam" id="PF12536">
    <property type="entry name" value="DUF3734"/>
    <property type="match status" value="1"/>
</dbReference>
<feature type="active site" description="Nucleophile" evidence="4">
    <location>
        <position position="44"/>
    </location>
</feature>
<gene>
    <name evidence="6" type="ORF">SS37A_03840</name>
</gene>
<feature type="short sequence motif" description="DGA/G" evidence="4">
    <location>
        <begin position="202"/>
        <end position="204"/>
    </location>
</feature>
<evidence type="ECO:0000256" key="2">
    <source>
        <dbReference type="ARBA" id="ARBA00022963"/>
    </source>
</evidence>
<evidence type="ECO:0000256" key="4">
    <source>
        <dbReference type="PROSITE-ProRule" id="PRU01161"/>
    </source>
</evidence>
<dbReference type="PANTHER" id="PTHR14226">
    <property type="entry name" value="NEUROPATHY TARGET ESTERASE/SWISS CHEESE D.MELANOGASTER"/>
    <property type="match status" value="1"/>
</dbReference>
<keyword evidence="7" id="KW-1185">Reference proteome</keyword>
<dbReference type="InterPro" id="IPR002641">
    <property type="entry name" value="PNPLA_dom"/>
</dbReference>
<protein>
    <submittedName>
        <fullName evidence="6">Membrane protein</fullName>
    </submittedName>
</protein>
<dbReference type="Gene3D" id="3.40.1090.10">
    <property type="entry name" value="Cytosolic phospholipase A2 catalytic domain"/>
    <property type="match status" value="2"/>
</dbReference>
<name>A0ABM8E4D3_9HYPH</name>
<dbReference type="InterPro" id="IPR016035">
    <property type="entry name" value="Acyl_Trfase/lysoPLipase"/>
</dbReference>
<dbReference type="EMBL" id="AP027142">
    <property type="protein sequence ID" value="BDV32855.1"/>
    <property type="molecule type" value="Genomic_DNA"/>
</dbReference>
<feature type="short sequence motif" description="GXSXG" evidence="4">
    <location>
        <begin position="42"/>
        <end position="46"/>
    </location>
</feature>
<sequence>MATALGEKNVLVLQGGGALGSYQAGAVATLMGAGHAPDWVAGISIGAINAAIICGNPPEKRVERLRELWSRMTSGLQVSPLSDDVVVRRAFNEFSAATTATFGVPGFFSPRPSLPLLWPANETSVSIYGTKPLRETLLELVDFDRLNSGETRISIGAVNVRTGNFRYFDSQNERITPEHIMASGALPPGFPPVEIDGELYWDGGLVSNTPLQYVLEMCGPRDHMCIFQIDLFSARGPAPTTLIDVSQREKDIRFSSRTRLNTDVFRDLQTIRRHIRRLSERLPEALRDDPDWRALSDFGCGAAITIVQLIHRAAAYETNSKDYEFSRYTMMENWSAGVRDVETTLAHPAWRDRTPPDHGVAILDLTKEQDS</sequence>
<organism evidence="6 7">
    <name type="scientific">Methylocystis iwaonis</name>
    <dbReference type="NCBI Taxonomy" id="2885079"/>
    <lineage>
        <taxon>Bacteria</taxon>
        <taxon>Pseudomonadati</taxon>
        <taxon>Pseudomonadota</taxon>
        <taxon>Alphaproteobacteria</taxon>
        <taxon>Hyphomicrobiales</taxon>
        <taxon>Methylocystaceae</taxon>
        <taxon>Methylocystis</taxon>
    </lineage>
</organism>
<keyword evidence="2 4" id="KW-0442">Lipid degradation</keyword>
<evidence type="ECO:0000256" key="1">
    <source>
        <dbReference type="ARBA" id="ARBA00022801"/>
    </source>
</evidence>
<dbReference type="Pfam" id="PF01734">
    <property type="entry name" value="Patatin"/>
    <property type="match status" value="1"/>
</dbReference>
<keyword evidence="1 4" id="KW-0378">Hydrolase</keyword>
<evidence type="ECO:0000313" key="6">
    <source>
        <dbReference type="EMBL" id="BDV32855.1"/>
    </source>
</evidence>
<dbReference type="PROSITE" id="PS51635">
    <property type="entry name" value="PNPLA"/>
    <property type="match status" value="1"/>
</dbReference>
<reference evidence="6 7" key="1">
    <citation type="journal article" date="2023" name="Int. J. Syst. Evol. Microbiol.">
        <title>Methylocystis iwaonis sp. nov., a type II methane-oxidizing bacterium from surface soil of a rice paddy field in Japan, and emended description of the genus Methylocystis (ex Whittenbury et al. 1970) Bowman et al. 1993.</title>
        <authorList>
            <person name="Kaise H."/>
            <person name="Sawadogo J.B."/>
            <person name="Alam M.S."/>
            <person name="Ueno C."/>
            <person name="Dianou D."/>
            <person name="Shinjo R."/>
            <person name="Asakawa S."/>
        </authorList>
    </citation>
    <scope>NUCLEOTIDE SEQUENCE [LARGE SCALE GENOMIC DNA]</scope>
    <source>
        <strain evidence="6 7">SS37A-Re</strain>
    </source>
</reference>
<dbReference type="RefSeq" id="WP_281930092.1">
    <property type="nucleotide sequence ID" value="NZ_AP027142.1"/>
</dbReference>
<proteinExistence type="predicted"/>
<dbReference type="SUPFAM" id="SSF52151">
    <property type="entry name" value="FabD/lysophospholipase-like"/>
    <property type="match status" value="1"/>
</dbReference>
<evidence type="ECO:0000313" key="7">
    <source>
        <dbReference type="Proteomes" id="UP001317629"/>
    </source>
</evidence>
<evidence type="ECO:0000259" key="5">
    <source>
        <dbReference type="PROSITE" id="PS51635"/>
    </source>
</evidence>
<dbReference type="InterPro" id="IPR050301">
    <property type="entry name" value="NTE"/>
</dbReference>
<keyword evidence="3 4" id="KW-0443">Lipid metabolism</keyword>
<accession>A0ABM8E4D3</accession>